<proteinExistence type="predicted"/>
<evidence type="ECO:0000256" key="3">
    <source>
        <dbReference type="ARBA" id="ARBA00023157"/>
    </source>
</evidence>
<evidence type="ECO:0000256" key="4">
    <source>
        <dbReference type="SAM" id="MobiDB-lite"/>
    </source>
</evidence>
<dbReference type="Pfam" id="PF00059">
    <property type="entry name" value="Lectin_C"/>
    <property type="match status" value="1"/>
</dbReference>
<dbReference type="InterPro" id="IPR008922">
    <property type="entry name" value="Di-copper_centre_dom_sf"/>
</dbReference>
<dbReference type="SMART" id="SM00034">
    <property type="entry name" value="CLECT"/>
    <property type="match status" value="1"/>
</dbReference>
<accession>K1Q1M0</accession>
<dbReference type="SUPFAM" id="SSF48056">
    <property type="entry name" value="Di-copper centre-containing domain"/>
    <property type="match status" value="1"/>
</dbReference>
<dbReference type="GO" id="GO:0016491">
    <property type="term" value="F:oxidoreductase activity"/>
    <property type="evidence" value="ECO:0007669"/>
    <property type="project" value="InterPro"/>
</dbReference>
<dbReference type="SUPFAM" id="SSF56436">
    <property type="entry name" value="C-type lectin-like"/>
    <property type="match status" value="1"/>
</dbReference>
<dbReference type="InterPro" id="IPR016186">
    <property type="entry name" value="C-type_lectin-like/link_sf"/>
</dbReference>
<dbReference type="PANTHER" id="PTHR11474">
    <property type="entry name" value="TYROSINASE FAMILY MEMBER"/>
    <property type="match status" value="1"/>
</dbReference>
<dbReference type="InterPro" id="IPR002227">
    <property type="entry name" value="Tyrosinase_Cu-bd"/>
</dbReference>
<organism evidence="5">
    <name type="scientific">Magallana gigas</name>
    <name type="common">Pacific oyster</name>
    <name type="synonym">Crassostrea gigas</name>
    <dbReference type="NCBI Taxonomy" id="29159"/>
    <lineage>
        <taxon>Eukaryota</taxon>
        <taxon>Metazoa</taxon>
        <taxon>Spiralia</taxon>
        <taxon>Lophotrochozoa</taxon>
        <taxon>Mollusca</taxon>
        <taxon>Bivalvia</taxon>
        <taxon>Autobranchia</taxon>
        <taxon>Pteriomorphia</taxon>
        <taxon>Ostreida</taxon>
        <taxon>Ostreoidea</taxon>
        <taxon>Ostreidae</taxon>
        <taxon>Magallana</taxon>
    </lineage>
</organism>
<dbReference type="InterPro" id="IPR001304">
    <property type="entry name" value="C-type_lectin-like"/>
</dbReference>
<dbReference type="HOGENOM" id="CLU_012415_0_0_1"/>
<dbReference type="PRINTS" id="PR00092">
    <property type="entry name" value="TYROSINASE"/>
</dbReference>
<keyword evidence="3" id="KW-1015">Disulfide bond</keyword>
<keyword evidence="1" id="KW-0479">Metal-binding</keyword>
<protein>
    <submittedName>
        <fullName evidence="5">Putative tyrosinase-like protein tyr-3</fullName>
    </submittedName>
</protein>
<feature type="region of interest" description="Disordered" evidence="4">
    <location>
        <begin position="649"/>
        <end position="673"/>
    </location>
</feature>
<dbReference type="AlphaFoldDB" id="K1Q1M0"/>
<dbReference type="GO" id="GO:0046872">
    <property type="term" value="F:metal ion binding"/>
    <property type="evidence" value="ECO:0007669"/>
    <property type="project" value="UniProtKB-KW"/>
</dbReference>
<keyword evidence="2" id="KW-0186">Copper</keyword>
<reference evidence="5" key="1">
    <citation type="journal article" date="2012" name="Nature">
        <title>The oyster genome reveals stress adaptation and complexity of shell formation.</title>
        <authorList>
            <person name="Zhang G."/>
            <person name="Fang X."/>
            <person name="Guo X."/>
            <person name="Li L."/>
            <person name="Luo R."/>
            <person name="Xu F."/>
            <person name="Yang P."/>
            <person name="Zhang L."/>
            <person name="Wang X."/>
            <person name="Qi H."/>
            <person name="Xiong Z."/>
            <person name="Que H."/>
            <person name="Xie Y."/>
            <person name="Holland P.W."/>
            <person name="Paps J."/>
            <person name="Zhu Y."/>
            <person name="Wu F."/>
            <person name="Chen Y."/>
            <person name="Wang J."/>
            <person name="Peng C."/>
            <person name="Meng J."/>
            <person name="Yang L."/>
            <person name="Liu J."/>
            <person name="Wen B."/>
            <person name="Zhang N."/>
            <person name="Huang Z."/>
            <person name="Zhu Q."/>
            <person name="Feng Y."/>
            <person name="Mount A."/>
            <person name="Hedgecock D."/>
            <person name="Xu Z."/>
            <person name="Liu Y."/>
            <person name="Domazet-Loso T."/>
            <person name="Du Y."/>
            <person name="Sun X."/>
            <person name="Zhang S."/>
            <person name="Liu B."/>
            <person name="Cheng P."/>
            <person name="Jiang X."/>
            <person name="Li J."/>
            <person name="Fan D."/>
            <person name="Wang W."/>
            <person name="Fu W."/>
            <person name="Wang T."/>
            <person name="Wang B."/>
            <person name="Zhang J."/>
            <person name="Peng Z."/>
            <person name="Li Y."/>
            <person name="Li N."/>
            <person name="Wang J."/>
            <person name="Chen M."/>
            <person name="He Y."/>
            <person name="Tan F."/>
            <person name="Song X."/>
            <person name="Zheng Q."/>
            <person name="Huang R."/>
            <person name="Yang H."/>
            <person name="Du X."/>
            <person name="Chen L."/>
            <person name="Yang M."/>
            <person name="Gaffney P.M."/>
            <person name="Wang S."/>
            <person name="Luo L."/>
            <person name="She Z."/>
            <person name="Ming Y."/>
            <person name="Huang W."/>
            <person name="Zhang S."/>
            <person name="Huang B."/>
            <person name="Zhang Y."/>
            <person name="Qu T."/>
            <person name="Ni P."/>
            <person name="Miao G."/>
            <person name="Wang J."/>
            <person name="Wang Q."/>
            <person name="Steinberg C.E."/>
            <person name="Wang H."/>
            <person name="Li N."/>
            <person name="Qian L."/>
            <person name="Zhang G."/>
            <person name="Li Y."/>
            <person name="Yang H."/>
            <person name="Liu X."/>
            <person name="Wang J."/>
            <person name="Yin Y."/>
            <person name="Wang J."/>
        </authorList>
    </citation>
    <scope>NUCLEOTIDE SEQUENCE [LARGE SCALE GENOMIC DNA]</scope>
    <source>
        <strain evidence="5">05x7-T-G4-1.051#20</strain>
    </source>
</reference>
<sequence length="987" mass="112832">MTSYYDDVIIAMSHNVTCTLTSFDNEVDPDLSRAALATCALYASLQRPVTTASSCPATTCPNGWTRYQTSCYLVVTYELETWSGAQAKCVAENSGLVEIETEAENNFLKDVAAKTFLNGQFWTGGNDIDVEGQWRWVTSGNPFTFTDWGPGEPNDTGGNEDCMLLLSNTGYTWNDLPCSTNSLYICEKPRSIDKLALMVKPTKTISSCVCVPCCKMVEKISTRMGTGGGWIQYLLVYLYITAPCHALVYEEKMPHLLRNCLERTSHKKGNVTRDTAESIDYMCTKEYLFKTPEERWHPDLDQVINTKTLKKFASLFKELDIGETRSHKIRYRYSSIKRHFVRVRRATPIVRKEIRMLSEEERQKFLKALVAMKADTSDPQRQPNVYDWFCNLHPNKVAPNAHYGPAFFGFHRIYLYLQQQLRTYEPDTFLPFWDSTYESLLGTPTSSVLFTEDFLGGGTGTVTDGPFKNWKHDKVGVLIRNTANSGQLFQRETIDKIMMKMFMSDISNPDAEFDVNLEAKHGQVHAWIGGAMDNLDYSPADPIFYMHHCFVDAIWERFRDNQVKRGMDPTSYPDVTEGHAANKPMKPFYLEVKNGKKIYLKNKDGYALKWSQLVRYVYPKRGCKRNSDCQSDVMVCREEQCMTMTAHEYEASKAAPPPPPPPPPAPPKRRHSSSVYKAPINKVPITAAFITTTPAPTRGVDDLPGWDNWFMWRKKRSVSYVHTRYPYPYHYIRRHLYYLTRRYRKKSRQQRREKIGEVGIKYKYSDEKTSPIYHSLQNTFTIDGVEDIDNWVYIPIIVYYRRPNEVHYDAHPISHGHPIMNKDVFNQYHDAKYITHKVGNPAKNANCYHIGSGATKVYVKATGMNYNGFYTDYALVDERQPLSFGLTEVGVKKPVGKTPSKVYISAHDPCGRSCKARCLVAGSNPPRYRPCSGTIGVTSKGPLMYSSNIGDAHLNTYDFSTLPPTLSSKKIFLVFYCDQSEVWPWDA</sequence>
<dbReference type="PANTHER" id="PTHR11474:SF126">
    <property type="entry name" value="TYROSINASE-LIKE PROTEIN TYR-1-RELATED"/>
    <property type="match status" value="1"/>
</dbReference>
<evidence type="ECO:0000256" key="1">
    <source>
        <dbReference type="ARBA" id="ARBA00022723"/>
    </source>
</evidence>
<dbReference type="CDD" id="cd00037">
    <property type="entry name" value="CLECT"/>
    <property type="match status" value="1"/>
</dbReference>
<name>K1Q1M0_MAGGI</name>
<feature type="compositionally biased region" description="Pro residues" evidence="4">
    <location>
        <begin position="655"/>
        <end position="666"/>
    </location>
</feature>
<dbReference type="InterPro" id="IPR016187">
    <property type="entry name" value="CTDL_fold"/>
</dbReference>
<dbReference type="InterPro" id="IPR050316">
    <property type="entry name" value="Tyrosinase/Hemocyanin"/>
</dbReference>
<evidence type="ECO:0000256" key="2">
    <source>
        <dbReference type="ARBA" id="ARBA00023008"/>
    </source>
</evidence>
<dbReference type="InterPro" id="IPR018378">
    <property type="entry name" value="C-type_lectin_CS"/>
</dbReference>
<gene>
    <name evidence="5" type="ORF">CGI_10014286</name>
</gene>
<dbReference type="Pfam" id="PF00264">
    <property type="entry name" value="Tyrosinase"/>
    <property type="match status" value="1"/>
</dbReference>
<dbReference type="PROSITE" id="PS00615">
    <property type="entry name" value="C_TYPE_LECTIN_1"/>
    <property type="match status" value="1"/>
</dbReference>
<dbReference type="PROSITE" id="PS50041">
    <property type="entry name" value="C_TYPE_LECTIN_2"/>
    <property type="match status" value="1"/>
</dbReference>
<dbReference type="EMBL" id="JH819090">
    <property type="protein sequence ID" value="EKC25254.1"/>
    <property type="molecule type" value="Genomic_DNA"/>
</dbReference>
<dbReference type="InParanoid" id="K1Q1M0"/>
<evidence type="ECO:0000313" key="5">
    <source>
        <dbReference type="EMBL" id="EKC25254.1"/>
    </source>
</evidence>
<dbReference type="Gene3D" id="1.10.1280.10">
    <property type="entry name" value="Di-copper center containing domain from catechol oxidase"/>
    <property type="match status" value="1"/>
</dbReference>
<dbReference type="Gene3D" id="3.10.100.10">
    <property type="entry name" value="Mannose-Binding Protein A, subunit A"/>
    <property type="match status" value="1"/>
</dbReference>
<dbReference type="PROSITE" id="PS00498">
    <property type="entry name" value="TYROSINASE_2"/>
    <property type="match status" value="1"/>
</dbReference>